<protein>
    <recommendedName>
        <fullName evidence="2">UPF0235 protein OM076_24185</fullName>
    </recommendedName>
</protein>
<dbReference type="AlphaFoldDB" id="A0A9X3S1H7"/>
<dbReference type="EMBL" id="JAPDOD010000024">
    <property type="protein sequence ID" value="MDA0163395.1"/>
    <property type="molecule type" value="Genomic_DNA"/>
</dbReference>
<comment type="similarity">
    <text evidence="1 2">Belongs to the UPF0235 family.</text>
</comment>
<dbReference type="HAMAP" id="MF_00634">
    <property type="entry name" value="UPF0235"/>
    <property type="match status" value="1"/>
</dbReference>
<reference evidence="3" key="1">
    <citation type="submission" date="2022-10" db="EMBL/GenBank/DDBJ databases">
        <title>The WGS of Solirubrobacter ginsenosidimutans DSM 21036.</title>
        <authorList>
            <person name="Jiang Z."/>
        </authorList>
    </citation>
    <scope>NUCLEOTIDE SEQUENCE</scope>
    <source>
        <strain evidence="3">DSM 21036</strain>
    </source>
</reference>
<dbReference type="GO" id="GO:0005737">
    <property type="term" value="C:cytoplasm"/>
    <property type="evidence" value="ECO:0007669"/>
    <property type="project" value="TreeGrafter"/>
</dbReference>
<keyword evidence="4" id="KW-1185">Reference proteome</keyword>
<dbReference type="Pfam" id="PF02594">
    <property type="entry name" value="DUF167"/>
    <property type="match status" value="1"/>
</dbReference>
<dbReference type="InterPro" id="IPR036591">
    <property type="entry name" value="YggU-like_sf"/>
</dbReference>
<evidence type="ECO:0000256" key="2">
    <source>
        <dbReference type="HAMAP-Rule" id="MF_00634"/>
    </source>
</evidence>
<dbReference type="PANTHER" id="PTHR13420:SF7">
    <property type="entry name" value="UPF0235 PROTEIN C15ORF40"/>
    <property type="match status" value="1"/>
</dbReference>
<dbReference type="SUPFAM" id="SSF69786">
    <property type="entry name" value="YggU-like"/>
    <property type="match status" value="1"/>
</dbReference>
<dbReference type="SMART" id="SM01152">
    <property type="entry name" value="DUF167"/>
    <property type="match status" value="1"/>
</dbReference>
<dbReference type="Proteomes" id="UP001149140">
    <property type="component" value="Unassembled WGS sequence"/>
</dbReference>
<dbReference type="Gene3D" id="3.30.1200.10">
    <property type="entry name" value="YggU-like"/>
    <property type="match status" value="1"/>
</dbReference>
<comment type="caution">
    <text evidence="3">The sequence shown here is derived from an EMBL/GenBank/DDBJ whole genome shotgun (WGS) entry which is preliminary data.</text>
</comment>
<dbReference type="NCBIfam" id="TIGR00251">
    <property type="entry name" value="DUF167 family protein"/>
    <property type="match status" value="1"/>
</dbReference>
<accession>A0A9X3S1H7</accession>
<dbReference type="RefSeq" id="WP_270042638.1">
    <property type="nucleotide sequence ID" value="NZ_JAPDOD010000024.1"/>
</dbReference>
<dbReference type="InterPro" id="IPR003746">
    <property type="entry name" value="DUF167"/>
</dbReference>
<name>A0A9X3S1H7_9ACTN</name>
<sequence length="90" mass="9515">MTDVSVRLQPRARRDEVVGERAGAIVIRVTAPPVDGKANAALCALVARAAGVPPSRVSVVRGQTSRDKVVRVEGVDEELLKKALLSQSSN</sequence>
<dbReference type="PANTHER" id="PTHR13420">
    <property type="entry name" value="UPF0235 PROTEIN C15ORF40"/>
    <property type="match status" value="1"/>
</dbReference>
<evidence type="ECO:0000313" key="3">
    <source>
        <dbReference type="EMBL" id="MDA0163395.1"/>
    </source>
</evidence>
<organism evidence="3 4">
    <name type="scientific">Solirubrobacter ginsenosidimutans</name>
    <dbReference type="NCBI Taxonomy" id="490573"/>
    <lineage>
        <taxon>Bacteria</taxon>
        <taxon>Bacillati</taxon>
        <taxon>Actinomycetota</taxon>
        <taxon>Thermoleophilia</taxon>
        <taxon>Solirubrobacterales</taxon>
        <taxon>Solirubrobacteraceae</taxon>
        <taxon>Solirubrobacter</taxon>
    </lineage>
</organism>
<evidence type="ECO:0000313" key="4">
    <source>
        <dbReference type="Proteomes" id="UP001149140"/>
    </source>
</evidence>
<evidence type="ECO:0000256" key="1">
    <source>
        <dbReference type="ARBA" id="ARBA00010364"/>
    </source>
</evidence>
<gene>
    <name evidence="3" type="ORF">OM076_24185</name>
</gene>
<proteinExistence type="inferred from homology"/>